<proteinExistence type="predicted"/>
<sequence>MAEISGRVIPAPRIQYGGRTKAQAAPQMGVWDMRGKQFYSGIEVKVWAIACFAQHRIVREDALRLVTCFTLLIIPLNEFHLYFYI</sequence>
<accession>A0A448X2L7</accession>
<reference evidence="3" key="1">
    <citation type="submission" date="2018-11" db="EMBL/GenBank/DDBJ databases">
        <authorList>
            <consortium name="Pathogen Informatics"/>
        </authorList>
    </citation>
    <scope>NUCLEOTIDE SEQUENCE</scope>
</reference>
<keyword evidence="1" id="KW-0472">Membrane</keyword>
<evidence type="ECO:0000313" key="3">
    <source>
        <dbReference type="EMBL" id="VEL26579.1"/>
    </source>
</evidence>
<dbReference type="EMBL" id="CAAALY010081251">
    <property type="protein sequence ID" value="VEL26579.1"/>
    <property type="molecule type" value="Genomic_DNA"/>
</dbReference>
<dbReference type="Pfam" id="PF16487">
    <property type="entry name" value="ArgoMid"/>
    <property type="match status" value="1"/>
</dbReference>
<keyword evidence="1" id="KW-1133">Transmembrane helix</keyword>
<dbReference type="OrthoDB" id="10252740at2759"/>
<dbReference type="Gene3D" id="3.40.50.2300">
    <property type="match status" value="1"/>
</dbReference>
<comment type="caution">
    <text evidence="3">The sequence shown here is derived from an EMBL/GenBank/DDBJ whole genome shotgun (WGS) entry which is preliminary data.</text>
</comment>
<keyword evidence="4" id="KW-1185">Reference proteome</keyword>
<name>A0A448X2L7_9PLAT</name>
<protein>
    <recommendedName>
        <fullName evidence="2">Protein argonaute Mid domain-containing protein</fullName>
    </recommendedName>
</protein>
<dbReference type="Proteomes" id="UP000784294">
    <property type="component" value="Unassembled WGS sequence"/>
</dbReference>
<dbReference type="InterPro" id="IPR032473">
    <property type="entry name" value="Argonaute_Mid_dom"/>
</dbReference>
<organism evidence="3 4">
    <name type="scientific">Protopolystoma xenopodis</name>
    <dbReference type="NCBI Taxonomy" id="117903"/>
    <lineage>
        <taxon>Eukaryota</taxon>
        <taxon>Metazoa</taxon>
        <taxon>Spiralia</taxon>
        <taxon>Lophotrochozoa</taxon>
        <taxon>Platyhelminthes</taxon>
        <taxon>Monogenea</taxon>
        <taxon>Polyopisthocotylea</taxon>
        <taxon>Polystomatidea</taxon>
        <taxon>Polystomatidae</taxon>
        <taxon>Protopolystoma</taxon>
    </lineage>
</organism>
<gene>
    <name evidence="3" type="ORF">PXEA_LOCUS20019</name>
</gene>
<evidence type="ECO:0000256" key="1">
    <source>
        <dbReference type="SAM" id="Phobius"/>
    </source>
</evidence>
<feature type="domain" description="Protein argonaute Mid" evidence="2">
    <location>
        <begin position="26"/>
        <end position="64"/>
    </location>
</feature>
<feature type="transmembrane region" description="Helical" evidence="1">
    <location>
        <begin position="62"/>
        <end position="83"/>
    </location>
</feature>
<evidence type="ECO:0000259" key="2">
    <source>
        <dbReference type="Pfam" id="PF16487"/>
    </source>
</evidence>
<keyword evidence="1" id="KW-0812">Transmembrane</keyword>
<dbReference type="AlphaFoldDB" id="A0A448X2L7"/>
<evidence type="ECO:0000313" key="4">
    <source>
        <dbReference type="Proteomes" id="UP000784294"/>
    </source>
</evidence>